<evidence type="ECO:0000256" key="10">
    <source>
        <dbReference type="SAM" id="MobiDB-lite"/>
    </source>
</evidence>
<dbReference type="CDD" id="cd02021">
    <property type="entry name" value="GntK"/>
    <property type="match status" value="1"/>
</dbReference>
<dbReference type="Proteomes" id="UP000241769">
    <property type="component" value="Unassembled WGS sequence"/>
</dbReference>
<comment type="caution">
    <text evidence="11">The sequence shown here is derived from an EMBL/GenBank/DDBJ whole genome shotgun (WGS) entry which is preliminary data.</text>
</comment>
<evidence type="ECO:0000256" key="9">
    <source>
        <dbReference type="ARBA" id="ARBA00048090"/>
    </source>
</evidence>
<dbReference type="FunFam" id="3.40.50.300:FF:000522">
    <property type="entry name" value="Gluconokinase"/>
    <property type="match status" value="1"/>
</dbReference>
<evidence type="ECO:0000256" key="2">
    <source>
        <dbReference type="ARBA" id="ARBA00008420"/>
    </source>
</evidence>
<protein>
    <recommendedName>
        <fullName evidence="3">gluconokinase</fullName>
        <ecNumber evidence="3">2.7.1.12</ecNumber>
    </recommendedName>
    <alternativeName>
        <fullName evidence="8">Gluconate kinase</fullName>
    </alternativeName>
</protein>
<dbReference type="NCBIfam" id="TIGR01313">
    <property type="entry name" value="therm_gnt_kin"/>
    <property type="match status" value="1"/>
</dbReference>
<dbReference type="GO" id="GO:0005975">
    <property type="term" value="P:carbohydrate metabolic process"/>
    <property type="evidence" value="ECO:0007669"/>
    <property type="project" value="InterPro"/>
</dbReference>
<dbReference type="EMBL" id="MDYQ01000012">
    <property type="protein sequence ID" value="PRP88262.1"/>
    <property type="molecule type" value="Genomic_DNA"/>
</dbReference>
<comment type="pathway">
    <text evidence="1">Carbohydrate acid metabolism; D-gluconate degradation.</text>
</comment>
<evidence type="ECO:0000313" key="12">
    <source>
        <dbReference type="Proteomes" id="UP000241769"/>
    </source>
</evidence>
<name>A0A2P6NWB8_9EUKA</name>
<evidence type="ECO:0000256" key="1">
    <source>
        <dbReference type="ARBA" id="ARBA00004875"/>
    </source>
</evidence>
<keyword evidence="6 11" id="KW-0418">Kinase</keyword>
<dbReference type="PANTHER" id="PTHR43442">
    <property type="entry name" value="GLUCONOKINASE-RELATED"/>
    <property type="match status" value="1"/>
</dbReference>
<dbReference type="InterPro" id="IPR006001">
    <property type="entry name" value="Therm_gnt_kin"/>
</dbReference>
<dbReference type="STRING" id="1890364.A0A2P6NWB8"/>
<dbReference type="AlphaFoldDB" id="A0A2P6NWB8"/>
<dbReference type="SUPFAM" id="SSF52540">
    <property type="entry name" value="P-loop containing nucleoside triphosphate hydrolases"/>
    <property type="match status" value="1"/>
</dbReference>
<evidence type="ECO:0000256" key="6">
    <source>
        <dbReference type="ARBA" id="ARBA00022777"/>
    </source>
</evidence>
<evidence type="ECO:0000256" key="8">
    <source>
        <dbReference type="ARBA" id="ARBA00029835"/>
    </source>
</evidence>
<dbReference type="EC" id="2.7.1.12" evidence="3"/>
<dbReference type="GO" id="GO:0005737">
    <property type="term" value="C:cytoplasm"/>
    <property type="evidence" value="ECO:0007669"/>
    <property type="project" value="TreeGrafter"/>
</dbReference>
<keyword evidence="5" id="KW-0547">Nucleotide-binding</keyword>
<evidence type="ECO:0000256" key="7">
    <source>
        <dbReference type="ARBA" id="ARBA00022840"/>
    </source>
</evidence>
<keyword evidence="12" id="KW-1185">Reference proteome</keyword>
<accession>A0A2P6NWB8</accession>
<feature type="compositionally biased region" description="Polar residues" evidence="10">
    <location>
        <begin position="235"/>
        <end position="246"/>
    </location>
</feature>
<dbReference type="GO" id="GO:0005524">
    <property type="term" value="F:ATP binding"/>
    <property type="evidence" value="ECO:0007669"/>
    <property type="project" value="UniProtKB-KW"/>
</dbReference>
<dbReference type="Gene3D" id="3.40.50.300">
    <property type="entry name" value="P-loop containing nucleotide triphosphate hydrolases"/>
    <property type="match status" value="1"/>
</dbReference>
<dbReference type="InParanoid" id="A0A2P6NWB8"/>
<evidence type="ECO:0000256" key="4">
    <source>
        <dbReference type="ARBA" id="ARBA00022679"/>
    </source>
</evidence>
<comment type="similarity">
    <text evidence="2">Belongs to the gluconokinase GntK/GntV family.</text>
</comment>
<proteinExistence type="inferred from homology"/>
<keyword evidence="7" id="KW-0067">ATP-binding</keyword>
<evidence type="ECO:0000313" key="11">
    <source>
        <dbReference type="EMBL" id="PRP88262.1"/>
    </source>
</evidence>
<dbReference type="GO" id="GO:0046316">
    <property type="term" value="F:gluconokinase activity"/>
    <property type="evidence" value="ECO:0007669"/>
    <property type="project" value="UniProtKB-EC"/>
</dbReference>
<dbReference type="UniPathway" id="UPA00792"/>
<organism evidence="11 12">
    <name type="scientific">Planoprotostelium fungivorum</name>
    <dbReference type="NCBI Taxonomy" id="1890364"/>
    <lineage>
        <taxon>Eukaryota</taxon>
        <taxon>Amoebozoa</taxon>
        <taxon>Evosea</taxon>
        <taxon>Variosea</taxon>
        <taxon>Cavosteliida</taxon>
        <taxon>Cavosteliaceae</taxon>
        <taxon>Planoprotostelium</taxon>
    </lineage>
</organism>
<sequence>MSSILDVPLLPLFNTPLFTLGYPRGWTLESLGESVGTPDSIYYRQMSPQIGANLAEMIYKGIIDHDSGIYLLQFESRLIWLELTECGHGYYRAELRGLPLREVDSQDTELSVVDSIFSEDGLLEDGRQPKTLNGHFWNALQARGFLRLRTYSLNVTDITDVMASSKFMGDLPVTYIRTLTWVLWRHTSRYLPPRWKHRRYLYEDFSKLQERFPAEWLNYLESREGEGFDAEANGGTFQRSESTVSPSKDDTLSHVIATTFISRDGGGYRGEEVYKMHNGQISEGVDTFILTEDRELKRLAVLAMRYAIKLVEDETVANTFGELQDALYRLHSQFHMGDEGDDVESSMMEGKPNIVTLSLVEGRYMRRIRSLGLQRVAVGRLNDRIVQGLWAARSLQRLYLGEEEEVNANQEWLLRNLIHKASPSPWGEFSEAEITRSINTDEMTGAPHVPDKVEAFITREEPIMVLMGVSASGKTTIGEHLAKRTCYEYTDADSFHPESNIRKMRSGEALVDDDRWPWLKAMFNALTYANEHGEHLIYSCSGLKRLYRDALKGLRSIPPSEEDLKTKMKPLPLQWIYLKGSKELIADRISKRSGHFMKPEMLDSQFAALEEPTEDEGVIIVDIDNTPDGIVEDILNKLKEKHKHITEKEWEQRFQPDPK</sequence>
<comment type="catalytic activity">
    <reaction evidence="9">
        <text>D-gluconate + ATP = 6-phospho-D-gluconate + ADP + H(+)</text>
        <dbReference type="Rhea" id="RHEA:19433"/>
        <dbReference type="ChEBI" id="CHEBI:15378"/>
        <dbReference type="ChEBI" id="CHEBI:18391"/>
        <dbReference type="ChEBI" id="CHEBI:30616"/>
        <dbReference type="ChEBI" id="CHEBI:58759"/>
        <dbReference type="ChEBI" id="CHEBI:456216"/>
        <dbReference type="EC" id="2.7.1.12"/>
    </reaction>
</comment>
<dbReference type="OrthoDB" id="275177at2759"/>
<evidence type="ECO:0000256" key="5">
    <source>
        <dbReference type="ARBA" id="ARBA00022741"/>
    </source>
</evidence>
<dbReference type="PANTHER" id="PTHR43442:SF3">
    <property type="entry name" value="GLUCONOKINASE-RELATED"/>
    <property type="match status" value="1"/>
</dbReference>
<feature type="region of interest" description="Disordered" evidence="10">
    <location>
        <begin position="230"/>
        <end position="249"/>
    </location>
</feature>
<dbReference type="InterPro" id="IPR027417">
    <property type="entry name" value="P-loop_NTPase"/>
</dbReference>
<keyword evidence="4" id="KW-0808">Transferase</keyword>
<evidence type="ECO:0000256" key="3">
    <source>
        <dbReference type="ARBA" id="ARBA00012054"/>
    </source>
</evidence>
<reference evidence="11 12" key="1">
    <citation type="journal article" date="2018" name="Genome Biol. Evol.">
        <title>Multiple Roots of Fruiting Body Formation in Amoebozoa.</title>
        <authorList>
            <person name="Hillmann F."/>
            <person name="Forbes G."/>
            <person name="Novohradska S."/>
            <person name="Ferling I."/>
            <person name="Riege K."/>
            <person name="Groth M."/>
            <person name="Westermann M."/>
            <person name="Marz M."/>
            <person name="Spaller T."/>
            <person name="Winckler T."/>
            <person name="Schaap P."/>
            <person name="Glockner G."/>
        </authorList>
    </citation>
    <scope>NUCLEOTIDE SEQUENCE [LARGE SCALE GENOMIC DNA]</scope>
    <source>
        <strain evidence="11 12">Jena</strain>
    </source>
</reference>
<gene>
    <name evidence="11" type="ORF">PROFUN_03371</name>
</gene>